<dbReference type="PANTHER" id="PTHR36766">
    <property type="entry name" value="PLANT BROAD-SPECTRUM MILDEW RESISTANCE PROTEIN RPW8"/>
    <property type="match status" value="1"/>
</dbReference>
<dbReference type="Gene3D" id="3.80.10.10">
    <property type="entry name" value="Ribonuclease Inhibitor"/>
    <property type="match status" value="4"/>
</dbReference>
<keyword evidence="5" id="KW-0175">Coiled coil</keyword>
<proteinExistence type="predicted"/>
<feature type="chain" id="PRO_5023882090" description="Disease resistance N-terminal domain-containing protein" evidence="6">
    <location>
        <begin position="22"/>
        <end position="641"/>
    </location>
</feature>
<keyword evidence="9" id="KW-1185">Reference proteome</keyword>
<keyword evidence="3" id="KW-0611">Plant defense</keyword>
<evidence type="ECO:0000256" key="5">
    <source>
        <dbReference type="SAM" id="Coils"/>
    </source>
</evidence>
<keyword evidence="1" id="KW-0677">Repeat</keyword>
<evidence type="ECO:0000313" key="8">
    <source>
        <dbReference type="EMBL" id="KAA8538999.1"/>
    </source>
</evidence>
<dbReference type="Proteomes" id="UP000325577">
    <property type="component" value="Linkage Group LG14"/>
</dbReference>
<dbReference type="AlphaFoldDB" id="A0A5J5B8H3"/>
<dbReference type="PANTHER" id="PTHR36766:SF40">
    <property type="entry name" value="DISEASE RESISTANCE PROTEIN RGA3"/>
    <property type="match status" value="1"/>
</dbReference>
<dbReference type="EMBL" id="CM018037">
    <property type="protein sequence ID" value="KAA8538999.1"/>
    <property type="molecule type" value="Genomic_DNA"/>
</dbReference>
<reference evidence="8 9" key="1">
    <citation type="submission" date="2019-09" db="EMBL/GenBank/DDBJ databases">
        <title>A chromosome-level genome assembly of the Chinese tupelo Nyssa sinensis.</title>
        <authorList>
            <person name="Yang X."/>
            <person name="Kang M."/>
            <person name="Yang Y."/>
            <person name="Xiong H."/>
            <person name="Wang M."/>
            <person name="Zhang Z."/>
            <person name="Wang Z."/>
            <person name="Wu H."/>
            <person name="Ma T."/>
            <person name="Liu J."/>
            <person name="Xi Z."/>
        </authorList>
    </citation>
    <scope>NUCLEOTIDE SEQUENCE [LARGE SCALE GENOMIC DNA]</scope>
    <source>
        <strain evidence="8">J267</strain>
        <tissue evidence="8">Leaf</tissue>
    </source>
</reference>
<dbReference type="OrthoDB" id="26890at2759"/>
<keyword evidence="6" id="KW-0732">Signal</keyword>
<dbReference type="InterPro" id="IPR041118">
    <property type="entry name" value="Rx_N"/>
</dbReference>
<evidence type="ECO:0000256" key="4">
    <source>
        <dbReference type="ARBA" id="ARBA00022840"/>
    </source>
</evidence>
<feature type="coiled-coil region" evidence="5">
    <location>
        <begin position="30"/>
        <end position="57"/>
    </location>
</feature>
<dbReference type="GO" id="GO:0005524">
    <property type="term" value="F:ATP binding"/>
    <property type="evidence" value="ECO:0007669"/>
    <property type="project" value="UniProtKB-KW"/>
</dbReference>
<sequence length="641" mass="72140">MAVGEIFLSAFITLLFDKLLSHELMKHARREGLHASIKKLENTLREIKKVVKDAEEKQISDEDVKLWLEELRDLAYDADDILDEFATEALRRALMAEPQSSTIDKEVEPFTRLINLRIHGCSKLLGKLPKHLPSLKELVIEECPQLVVALLSLGMLRETRNSADLSLLTCLSITDVPIPVSFCNPDIADEVLLANVATNHLKSLTRLHVNNISKLTTLPLWFIQGLTGLEELNIIRCGELASLWQNEVQLQLYLPALRHLVIKNCPQLFCLFDEKDEEEEGAGGGGQREGLPCMRMLEYLEIHDCGKLEKLPQDLHTLTFLGELTIDNCPRLISFPKTGLPSTLRTLTISKCRALETLTEVLMHNNRIEVLDVSDCPSLTSLSSRTALPATLKVLRIIHCKNLESIVVEGLQTNSALDSVRIWDCKNLKSLPDGPHNLSQLVISDCDNLEFLSEGWLSTTSLRKLQIVNCKKLEALPNRSHNLTSLQHLRLGGFPGAISYFRQRNFPTNLNSLIIDKLPCPSEWGLHRFSCLRALRIWGSCLDLLSFPDKEGGILLPSSLTELHITDFPNLECLSSEFQDLISLENLTISDCPKLASLPDQGLPRSLLELQISQCPLLRQRYQKSRGQCWPMIAQIPCVYI</sequence>
<dbReference type="SUPFAM" id="SSF52058">
    <property type="entry name" value="L domain-like"/>
    <property type="match status" value="1"/>
</dbReference>
<evidence type="ECO:0000256" key="3">
    <source>
        <dbReference type="ARBA" id="ARBA00022821"/>
    </source>
</evidence>
<feature type="signal peptide" evidence="6">
    <location>
        <begin position="1"/>
        <end position="21"/>
    </location>
</feature>
<dbReference type="Pfam" id="PF18052">
    <property type="entry name" value="Rx_N"/>
    <property type="match status" value="1"/>
</dbReference>
<name>A0A5J5B8H3_9ASTE</name>
<protein>
    <recommendedName>
        <fullName evidence="7">Disease resistance N-terminal domain-containing protein</fullName>
    </recommendedName>
</protein>
<evidence type="ECO:0000256" key="2">
    <source>
        <dbReference type="ARBA" id="ARBA00022741"/>
    </source>
</evidence>
<dbReference type="GO" id="GO:0006952">
    <property type="term" value="P:defense response"/>
    <property type="evidence" value="ECO:0007669"/>
    <property type="project" value="UniProtKB-KW"/>
</dbReference>
<organism evidence="8 9">
    <name type="scientific">Nyssa sinensis</name>
    <dbReference type="NCBI Taxonomy" id="561372"/>
    <lineage>
        <taxon>Eukaryota</taxon>
        <taxon>Viridiplantae</taxon>
        <taxon>Streptophyta</taxon>
        <taxon>Embryophyta</taxon>
        <taxon>Tracheophyta</taxon>
        <taxon>Spermatophyta</taxon>
        <taxon>Magnoliopsida</taxon>
        <taxon>eudicotyledons</taxon>
        <taxon>Gunneridae</taxon>
        <taxon>Pentapetalae</taxon>
        <taxon>asterids</taxon>
        <taxon>Cornales</taxon>
        <taxon>Nyssaceae</taxon>
        <taxon>Nyssa</taxon>
    </lineage>
</organism>
<evidence type="ECO:0000256" key="1">
    <source>
        <dbReference type="ARBA" id="ARBA00022737"/>
    </source>
</evidence>
<evidence type="ECO:0000256" key="6">
    <source>
        <dbReference type="SAM" id="SignalP"/>
    </source>
</evidence>
<feature type="domain" description="Disease resistance N-terminal" evidence="7">
    <location>
        <begin position="11"/>
        <end position="96"/>
    </location>
</feature>
<keyword evidence="2" id="KW-0547">Nucleotide-binding</keyword>
<dbReference type="Gene3D" id="1.20.5.4130">
    <property type="match status" value="1"/>
</dbReference>
<evidence type="ECO:0000313" key="9">
    <source>
        <dbReference type="Proteomes" id="UP000325577"/>
    </source>
</evidence>
<dbReference type="InterPro" id="IPR032675">
    <property type="entry name" value="LRR_dom_sf"/>
</dbReference>
<gene>
    <name evidence="8" type="ORF">F0562_025691</name>
</gene>
<keyword evidence="4" id="KW-0067">ATP-binding</keyword>
<dbReference type="SUPFAM" id="SSF52047">
    <property type="entry name" value="RNI-like"/>
    <property type="match status" value="1"/>
</dbReference>
<evidence type="ECO:0000259" key="7">
    <source>
        <dbReference type="Pfam" id="PF18052"/>
    </source>
</evidence>
<accession>A0A5J5B8H3</accession>